<proteinExistence type="predicted"/>
<gene>
    <name evidence="2" type="ORF">D5039_12450</name>
</gene>
<accession>A0ABT3KUB5</accession>
<sequence length="411" mass="45057">MHDLIVVGARVAGSPAAMLAARAGLRVLLLDRAGFPSDTLSTNYIHQPGCARLARWGLLQKVIDSGCPPIRRTRFETHGIVIEGGISADYVQDAAYAPRRYVLDPLLLEAACEAGADFREHCTVVRTITHDGRVAGVVLRDRSGALREERARLVVGADGMHSTIARLVGAEVTREDPIMTCAYYSFWHDLDSHYELYEGDDLWVGAVPTNDSILVATYFPQHTFETIRSRSFDAHLDAVATCAPALRDRMHRATQTGKLWGTGVQRNFFRSAAGPGWALVGDAGHHKDSISARGITDAFVQSELLIKRIRHAIHDDAQLDAALAEFARDRDTLMMPGYLATLTVAQMDKEGSRLNLLRAVAVDPRLTALYFDIVAGIRPGADLKRALAERLAMTWPARAEPPIVSPLLSIH</sequence>
<dbReference type="PRINTS" id="PR00420">
    <property type="entry name" value="RNGMNOXGNASE"/>
</dbReference>
<keyword evidence="3" id="KW-1185">Reference proteome</keyword>
<dbReference type="InterPro" id="IPR036188">
    <property type="entry name" value="FAD/NAD-bd_sf"/>
</dbReference>
<dbReference type="InterPro" id="IPR050407">
    <property type="entry name" value="Geranylgeranyl_reductase"/>
</dbReference>
<dbReference type="RefSeq" id="WP_265282394.1">
    <property type="nucleotide sequence ID" value="NZ_QZCW01000002.1"/>
</dbReference>
<dbReference type="SUPFAM" id="SSF51905">
    <property type="entry name" value="FAD/NAD(P)-binding domain"/>
    <property type="match status" value="1"/>
</dbReference>
<dbReference type="Gene3D" id="3.50.50.60">
    <property type="entry name" value="FAD/NAD(P)-binding domain"/>
    <property type="match status" value="1"/>
</dbReference>
<name>A0ABT3KUB5_9BURK</name>
<dbReference type="PANTHER" id="PTHR42685">
    <property type="entry name" value="GERANYLGERANYL DIPHOSPHATE REDUCTASE"/>
    <property type="match status" value="1"/>
</dbReference>
<dbReference type="Proteomes" id="UP001208935">
    <property type="component" value="Unassembled WGS sequence"/>
</dbReference>
<dbReference type="PANTHER" id="PTHR42685:SF19">
    <property type="entry name" value="POSSIBLE OXIDOREDUCTASE"/>
    <property type="match status" value="1"/>
</dbReference>
<dbReference type="Pfam" id="PF01494">
    <property type="entry name" value="FAD_binding_3"/>
    <property type="match status" value="1"/>
</dbReference>
<comment type="caution">
    <text evidence="2">The sequence shown here is derived from an EMBL/GenBank/DDBJ whole genome shotgun (WGS) entry which is preliminary data.</text>
</comment>
<evidence type="ECO:0000259" key="1">
    <source>
        <dbReference type="Pfam" id="PF01494"/>
    </source>
</evidence>
<protein>
    <submittedName>
        <fullName evidence="2">NAD(P)/FAD-dependent oxidoreductase</fullName>
    </submittedName>
</protein>
<feature type="domain" description="FAD-binding" evidence="1">
    <location>
        <begin position="3"/>
        <end position="314"/>
    </location>
</feature>
<dbReference type="EMBL" id="QZCW01000002">
    <property type="protein sequence ID" value="MCW5321936.1"/>
    <property type="molecule type" value="Genomic_DNA"/>
</dbReference>
<dbReference type="InterPro" id="IPR002938">
    <property type="entry name" value="FAD-bd"/>
</dbReference>
<organism evidence="2 3">
    <name type="scientific">Verminephrobacter aporrectodeae subsp. tuberculatae</name>
    <dbReference type="NCBI Taxonomy" id="1110392"/>
    <lineage>
        <taxon>Bacteria</taxon>
        <taxon>Pseudomonadati</taxon>
        <taxon>Pseudomonadota</taxon>
        <taxon>Betaproteobacteria</taxon>
        <taxon>Burkholderiales</taxon>
        <taxon>Comamonadaceae</taxon>
        <taxon>Verminephrobacter</taxon>
    </lineage>
</organism>
<reference evidence="3" key="1">
    <citation type="submission" date="2023-07" db="EMBL/GenBank/DDBJ databases">
        <title>Verminephrobacter genomes.</title>
        <authorList>
            <person name="Lund M.B."/>
        </authorList>
    </citation>
    <scope>NUCLEOTIDE SEQUENCE [LARGE SCALE GENOMIC DNA]</scope>
    <source>
        <strain evidence="3">AtM5-05</strain>
    </source>
</reference>
<evidence type="ECO:0000313" key="3">
    <source>
        <dbReference type="Proteomes" id="UP001208935"/>
    </source>
</evidence>
<evidence type="ECO:0000313" key="2">
    <source>
        <dbReference type="EMBL" id="MCW5321936.1"/>
    </source>
</evidence>